<dbReference type="PIRSF" id="PIRSF038984">
    <property type="entry name" value="FAD_binding_protein"/>
    <property type="match status" value="1"/>
</dbReference>
<gene>
    <name evidence="2" type="ORF">DIT68_13980</name>
</gene>
<dbReference type="EMBL" id="QFRJ01000014">
    <property type="protein sequence ID" value="PWH82210.1"/>
    <property type="molecule type" value="Genomic_DNA"/>
</dbReference>
<reference evidence="2 3" key="1">
    <citation type="submission" date="2018-05" db="EMBL/GenBank/DDBJ databases">
        <title>Brumimicrobium oceani sp. nov., isolated from coastal sediment.</title>
        <authorList>
            <person name="Kou Y."/>
        </authorList>
    </citation>
    <scope>NUCLEOTIDE SEQUENCE [LARGE SCALE GENOMIC DNA]</scope>
    <source>
        <strain evidence="2 3">C305</strain>
    </source>
</reference>
<dbReference type="InterPro" id="IPR028348">
    <property type="entry name" value="FAD-binding_protein"/>
</dbReference>
<dbReference type="Pfam" id="PF21688">
    <property type="entry name" value="FAD-depend_C"/>
    <property type="match status" value="1"/>
</dbReference>
<evidence type="ECO:0000313" key="3">
    <source>
        <dbReference type="Proteomes" id="UP000245370"/>
    </source>
</evidence>
<dbReference type="InterPro" id="IPR036188">
    <property type="entry name" value="FAD/NAD-bd_sf"/>
</dbReference>
<accession>A0A2U2X362</accession>
<proteinExistence type="predicted"/>
<dbReference type="InterPro" id="IPR049516">
    <property type="entry name" value="FAD-depend_C"/>
</dbReference>
<dbReference type="AlphaFoldDB" id="A0A2U2X362"/>
<organism evidence="2 3">
    <name type="scientific">Brumimicrobium oceani</name>
    <dbReference type="NCBI Taxonomy" id="2100725"/>
    <lineage>
        <taxon>Bacteria</taxon>
        <taxon>Pseudomonadati</taxon>
        <taxon>Bacteroidota</taxon>
        <taxon>Flavobacteriia</taxon>
        <taxon>Flavobacteriales</taxon>
        <taxon>Crocinitomicaceae</taxon>
        <taxon>Brumimicrobium</taxon>
    </lineage>
</organism>
<reference evidence="2 3" key="2">
    <citation type="submission" date="2018-05" db="EMBL/GenBank/DDBJ databases">
        <authorList>
            <person name="Lanie J.A."/>
            <person name="Ng W.-L."/>
            <person name="Kazmierczak K.M."/>
            <person name="Andrzejewski T.M."/>
            <person name="Davidsen T.M."/>
            <person name="Wayne K.J."/>
            <person name="Tettelin H."/>
            <person name="Glass J.I."/>
            <person name="Rusch D."/>
            <person name="Podicherti R."/>
            <person name="Tsui H.-C.T."/>
            <person name="Winkler M.E."/>
        </authorList>
    </citation>
    <scope>NUCLEOTIDE SEQUENCE [LARGE SCALE GENOMIC DNA]</scope>
    <source>
        <strain evidence="2 3">C305</strain>
    </source>
</reference>
<dbReference type="OrthoDB" id="9772594at2"/>
<dbReference type="PANTHER" id="PTHR42842:SF3">
    <property type="entry name" value="FAD_NAD(P)-BINDING OXIDOREDUCTASE FAMILY PROTEIN"/>
    <property type="match status" value="1"/>
</dbReference>
<comment type="caution">
    <text evidence="2">The sequence shown here is derived from an EMBL/GenBank/DDBJ whole genome shotgun (WGS) entry which is preliminary data.</text>
</comment>
<evidence type="ECO:0000313" key="2">
    <source>
        <dbReference type="EMBL" id="PWH82210.1"/>
    </source>
</evidence>
<sequence length="522" mass="57721">MENMVQIQILPEQLQDEKYILSAANKKNKGNKEDFPFYYIRKRSIDARKKPVKYNLQVVLTSEKQELTVPQVKYGNVANGEAVHIIGAGPAGLFAALEAIELGLKPIVYERGKDVRERRRDLAAINKEHIVNPESNYCYGEGGAGTYSDGKLYTRSKKRGNVLKVLELFVQFGSPYDILVDAHPHIGTNKLPAIITAMRNQIIASGGEVHFNTKVTDFLIEENKIQGLELNHDKKVETQYVILATGHSARDIFELLRGKNVKMEAKGFALGVRIEHPQELIDKIQYHGRLNDEFLPPSTYSLVTQVNDTGVYSFCMCPGGIVAPCATSPGEVVTNGWSPSKRNNPYSNSGIVVEIDPKRLPNYEPNNPFVGLDFQASVEKACWEAGGKTQAVPAQRMLDFVNRKVSKDLPKSSHQPGMKSVDLNKVLPHFIANNLRRAFKDFGKKMDGYLTNDAVLMAPESRTSSPISIPRNPETLQHVEISGLYPCGEGAGYAGGIASAAVDGLNCIQAVARIIERNSKNK</sequence>
<dbReference type="Proteomes" id="UP000245370">
    <property type="component" value="Unassembled WGS sequence"/>
</dbReference>
<evidence type="ECO:0000259" key="1">
    <source>
        <dbReference type="Pfam" id="PF21688"/>
    </source>
</evidence>
<dbReference type="Gene3D" id="3.50.50.60">
    <property type="entry name" value="FAD/NAD(P)-binding domain"/>
    <property type="match status" value="2"/>
</dbReference>
<name>A0A2U2X362_9FLAO</name>
<protein>
    <submittedName>
        <fullName evidence="2">FAD-binding protein</fullName>
    </submittedName>
</protein>
<dbReference type="PRINTS" id="PR00411">
    <property type="entry name" value="PNDRDTASEI"/>
</dbReference>
<feature type="domain" description="FAD-dependent protein C-terminal" evidence="1">
    <location>
        <begin position="268"/>
        <end position="463"/>
    </location>
</feature>
<dbReference type="PANTHER" id="PTHR42842">
    <property type="entry name" value="FAD/NAD(P)-BINDING OXIDOREDUCTASE"/>
    <property type="match status" value="1"/>
</dbReference>
<dbReference type="SUPFAM" id="SSF51905">
    <property type="entry name" value="FAD/NAD(P)-binding domain"/>
    <property type="match status" value="1"/>
</dbReference>
<dbReference type="RefSeq" id="WP_109360439.1">
    <property type="nucleotide sequence ID" value="NZ_QFRJ01000014.1"/>
</dbReference>
<keyword evidence="3" id="KW-1185">Reference proteome</keyword>